<feature type="region of interest" description="Disordered" evidence="1">
    <location>
        <begin position="1"/>
        <end position="23"/>
    </location>
</feature>
<feature type="region of interest" description="Disordered" evidence="1">
    <location>
        <begin position="151"/>
        <end position="177"/>
    </location>
</feature>
<gene>
    <name evidence="2" type="ORF">C8F04DRAFT_1303495</name>
</gene>
<dbReference type="EMBL" id="JARJCM010000178">
    <property type="protein sequence ID" value="KAJ7023921.1"/>
    <property type="molecule type" value="Genomic_DNA"/>
</dbReference>
<feature type="compositionally biased region" description="Basic and acidic residues" evidence="1">
    <location>
        <begin position="372"/>
        <end position="395"/>
    </location>
</feature>
<evidence type="ECO:0000313" key="2">
    <source>
        <dbReference type="EMBL" id="KAJ7023921.1"/>
    </source>
</evidence>
<evidence type="ECO:0000313" key="3">
    <source>
        <dbReference type="Proteomes" id="UP001218188"/>
    </source>
</evidence>
<feature type="region of interest" description="Disordered" evidence="1">
    <location>
        <begin position="191"/>
        <end position="445"/>
    </location>
</feature>
<dbReference type="Proteomes" id="UP001218188">
    <property type="component" value="Unassembled WGS sequence"/>
</dbReference>
<accession>A0AAD6SC25</accession>
<comment type="caution">
    <text evidence="2">The sequence shown here is derived from an EMBL/GenBank/DDBJ whole genome shotgun (WGS) entry which is preliminary data.</text>
</comment>
<dbReference type="AlphaFoldDB" id="A0AAD6SC25"/>
<protein>
    <submittedName>
        <fullName evidence="2">Uncharacterized protein</fullName>
    </submittedName>
</protein>
<reference evidence="2" key="1">
    <citation type="submission" date="2023-03" db="EMBL/GenBank/DDBJ databases">
        <title>Massive genome expansion in bonnet fungi (Mycena s.s.) driven by repeated elements and novel gene families across ecological guilds.</title>
        <authorList>
            <consortium name="Lawrence Berkeley National Laboratory"/>
            <person name="Harder C.B."/>
            <person name="Miyauchi S."/>
            <person name="Viragh M."/>
            <person name="Kuo A."/>
            <person name="Thoen E."/>
            <person name="Andreopoulos B."/>
            <person name="Lu D."/>
            <person name="Skrede I."/>
            <person name="Drula E."/>
            <person name="Henrissat B."/>
            <person name="Morin E."/>
            <person name="Kohler A."/>
            <person name="Barry K."/>
            <person name="LaButti K."/>
            <person name="Morin E."/>
            <person name="Salamov A."/>
            <person name="Lipzen A."/>
            <person name="Mereny Z."/>
            <person name="Hegedus B."/>
            <person name="Baldrian P."/>
            <person name="Stursova M."/>
            <person name="Weitz H."/>
            <person name="Taylor A."/>
            <person name="Grigoriev I.V."/>
            <person name="Nagy L.G."/>
            <person name="Martin F."/>
            <person name="Kauserud H."/>
        </authorList>
    </citation>
    <scope>NUCLEOTIDE SEQUENCE</scope>
    <source>
        <strain evidence="2">CBHHK200</strain>
    </source>
</reference>
<feature type="compositionally biased region" description="Low complexity" evidence="1">
    <location>
        <begin position="435"/>
        <end position="445"/>
    </location>
</feature>
<feature type="compositionally biased region" description="Low complexity" evidence="1">
    <location>
        <begin position="221"/>
        <end position="232"/>
    </location>
</feature>
<name>A0AAD6SC25_9AGAR</name>
<evidence type="ECO:0000256" key="1">
    <source>
        <dbReference type="SAM" id="MobiDB-lite"/>
    </source>
</evidence>
<keyword evidence="3" id="KW-1185">Reference proteome</keyword>
<sequence length="445" mass="48621">MSRANVPPKRYLSPTPPILSASVPLEPYLSPSPPISSASVPLEPYLSPSPPISSASVPLKRYLSPHNGYLVPLVPTLHAVGHPSPHSGYLVFFVPALHAVGHLSPHSGYLVSFVPTLHAVGHTSPPPPVLWETGVPQVPPNPRRVSIQVIPAQTREHAESDIPRTPSANTRRDEKHPRLLLLRRSRAHRADILASTHSPSRARLALHPGKDAPRRTSSSPAGTAAYAMAQQADPRTLPYPQRPDSTRLEHPARSHTLPTRVLHASTPPPTNTIPGVHCTRPTHRTSRLRADSHTSNTPLAHPTQHLDQRGPKGRSTPHLAPSSLHHPRPVLHHPQSAVKPLKSTSPHTSPPPRRARTLPVARTTRRTCTRLVDARPVRTHLPHPDTTRRPPEKTPPKPHLTQVVPQRGAEGRSAAYTTPPWRYARHAPSPPSPSKTPQTTPTYLT</sequence>
<organism evidence="2 3">
    <name type="scientific">Mycena alexandri</name>
    <dbReference type="NCBI Taxonomy" id="1745969"/>
    <lineage>
        <taxon>Eukaryota</taxon>
        <taxon>Fungi</taxon>
        <taxon>Dikarya</taxon>
        <taxon>Basidiomycota</taxon>
        <taxon>Agaricomycotina</taxon>
        <taxon>Agaricomycetes</taxon>
        <taxon>Agaricomycetidae</taxon>
        <taxon>Agaricales</taxon>
        <taxon>Marasmiineae</taxon>
        <taxon>Mycenaceae</taxon>
        <taxon>Mycena</taxon>
    </lineage>
</organism>
<proteinExistence type="predicted"/>